<keyword evidence="1" id="KW-0472">Membrane</keyword>
<dbReference type="AlphaFoldDB" id="X0TKS0"/>
<comment type="caution">
    <text evidence="2">The sequence shown here is derived from an EMBL/GenBank/DDBJ whole genome shotgun (WGS) entry which is preliminary data.</text>
</comment>
<accession>X0TKS0</accession>
<evidence type="ECO:0000256" key="1">
    <source>
        <dbReference type="SAM" id="Phobius"/>
    </source>
</evidence>
<gene>
    <name evidence="2" type="ORF">S01H1_11094</name>
</gene>
<keyword evidence="1" id="KW-0812">Transmembrane</keyword>
<reference evidence="2" key="1">
    <citation type="journal article" date="2014" name="Front. Microbiol.">
        <title>High frequency of phylogenetically diverse reductive dehalogenase-homologous genes in deep subseafloor sedimentary metagenomes.</title>
        <authorList>
            <person name="Kawai M."/>
            <person name="Futagami T."/>
            <person name="Toyoda A."/>
            <person name="Takaki Y."/>
            <person name="Nishi S."/>
            <person name="Hori S."/>
            <person name="Arai W."/>
            <person name="Tsubouchi T."/>
            <person name="Morono Y."/>
            <person name="Uchiyama I."/>
            <person name="Ito T."/>
            <person name="Fujiyama A."/>
            <person name="Inagaki F."/>
            <person name="Takami H."/>
        </authorList>
    </citation>
    <scope>NUCLEOTIDE SEQUENCE</scope>
    <source>
        <strain evidence="2">Expedition CK06-06</strain>
    </source>
</reference>
<evidence type="ECO:0000313" key="2">
    <source>
        <dbReference type="EMBL" id="GAF76680.1"/>
    </source>
</evidence>
<dbReference type="EMBL" id="BARS01005655">
    <property type="protein sequence ID" value="GAF76680.1"/>
    <property type="molecule type" value="Genomic_DNA"/>
</dbReference>
<protein>
    <submittedName>
        <fullName evidence="2">Uncharacterized protein</fullName>
    </submittedName>
</protein>
<name>X0TKS0_9ZZZZ</name>
<keyword evidence="1" id="KW-1133">Transmembrane helix</keyword>
<sequence length="67" mass="7599">MEKTGYIILIIVTIAWIIAWIVGMFENVWLGIIGLVTIVGFGLLFIKALTDRLASKKDDKYSRDVKK</sequence>
<feature type="transmembrane region" description="Helical" evidence="1">
    <location>
        <begin position="28"/>
        <end position="50"/>
    </location>
</feature>
<proteinExistence type="predicted"/>
<feature type="transmembrane region" description="Helical" evidence="1">
    <location>
        <begin position="5"/>
        <end position="22"/>
    </location>
</feature>
<organism evidence="2">
    <name type="scientific">marine sediment metagenome</name>
    <dbReference type="NCBI Taxonomy" id="412755"/>
    <lineage>
        <taxon>unclassified sequences</taxon>
        <taxon>metagenomes</taxon>
        <taxon>ecological metagenomes</taxon>
    </lineage>
</organism>